<comment type="subcellular location">
    <subcellularLocation>
        <location evidence="1">Nucleus</location>
        <location evidence="1">Nucleolus</location>
    </subcellularLocation>
</comment>
<accession>A0A2P6NIW6</accession>
<feature type="region of interest" description="Disordered" evidence="5">
    <location>
        <begin position="1"/>
        <end position="26"/>
    </location>
</feature>
<dbReference type="AlphaFoldDB" id="A0A2P6NIW6"/>
<evidence type="ECO:0000256" key="1">
    <source>
        <dbReference type="ARBA" id="ARBA00004604"/>
    </source>
</evidence>
<comment type="similarity">
    <text evidence="2">Belongs to the NOP16 family.</text>
</comment>
<sequence length="141" mass="16261">MGVAQRKRQRRGKVHQNRVRAPSQYKAPSSIPLELKEHWQQGKKFKQNIESLGLSNNTNEDMRRLGSWAPIKKIEQVDSISEEELQLMGKSHFSKPVVKPSKLDALAVQPTAPNEKKLTKEEIIYFQKLVDKYGDDYTTKN</sequence>
<comment type="caution">
    <text evidence="6">The sequence shown here is derived from an EMBL/GenBank/DDBJ whole genome shotgun (WGS) entry which is preliminary data.</text>
</comment>
<reference evidence="6 7" key="1">
    <citation type="journal article" date="2018" name="Genome Biol. Evol.">
        <title>Multiple Roots of Fruiting Body Formation in Amoebozoa.</title>
        <authorList>
            <person name="Hillmann F."/>
            <person name="Forbes G."/>
            <person name="Novohradska S."/>
            <person name="Ferling I."/>
            <person name="Riege K."/>
            <person name="Groth M."/>
            <person name="Westermann M."/>
            <person name="Marz M."/>
            <person name="Spaller T."/>
            <person name="Winckler T."/>
            <person name="Schaap P."/>
            <person name="Glockner G."/>
        </authorList>
    </citation>
    <scope>NUCLEOTIDE SEQUENCE [LARGE SCALE GENOMIC DNA]</scope>
    <source>
        <strain evidence="6 7">Jena</strain>
    </source>
</reference>
<evidence type="ECO:0000256" key="4">
    <source>
        <dbReference type="ARBA" id="ARBA00023242"/>
    </source>
</evidence>
<evidence type="ECO:0000256" key="3">
    <source>
        <dbReference type="ARBA" id="ARBA00015522"/>
    </source>
</evidence>
<dbReference type="GO" id="GO:0042273">
    <property type="term" value="P:ribosomal large subunit biogenesis"/>
    <property type="evidence" value="ECO:0007669"/>
    <property type="project" value="TreeGrafter"/>
</dbReference>
<evidence type="ECO:0000313" key="6">
    <source>
        <dbReference type="EMBL" id="PRP83881.1"/>
    </source>
</evidence>
<proteinExistence type="inferred from homology"/>
<dbReference type="PANTHER" id="PTHR13243:SF1">
    <property type="entry name" value="NUCLEOLAR PROTEIN 16"/>
    <property type="match status" value="1"/>
</dbReference>
<dbReference type="EMBL" id="MDYQ01000074">
    <property type="protein sequence ID" value="PRP83881.1"/>
    <property type="molecule type" value="Genomic_DNA"/>
</dbReference>
<keyword evidence="4" id="KW-0539">Nucleus</keyword>
<dbReference type="InterPro" id="IPR019002">
    <property type="entry name" value="Ribosome_biogenesis_Nop16"/>
</dbReference>
<dbReference type="PANTHER" id="PTHR13243">
    <property type="entry name" value="HSPC111 PROTEIN-RELATED"/>
    <property type="match status" value="1"/>
</dbReference>
<evidence type="ECO:0000313" key="7">
    <source>
        <dbReference type="Proteomes" id="UP000241769"/>
    </source>
</evidence>
<name>A0A2P6NIW6_9EUKA</name>
<organism evidence="6 7">
    <name type="scientific">Planoprotostelium fungivorum</name>
    <dbReference type="NCBI Taxonomy" id="1890364"/>
    <lineage>
        <taxon>Eukaryota</taxon>
        <taxon>Amoebozoa</taxon>
        <taxon>Evosea</taxon>
        <taxon>Variosea</taxon>
        <taxon>Cavosteliida</taxon>
        <taxon>Cavosteliaceae</taxon>
        <taxon>Planoprotostelium</taxon>
    </lineage>
</organism>
<evidence type="ECO:0000256" key="2">
    <source>
        <dbReference type="ARBA" id="ARBA00008479"/>
    </source>
</evidence>
<keyword evidence="7" id="KW-1185">Reference proteome</keyword>
<evidence type="ECO:0000256" key="5">
    <source>
        <dbReference type="SAM" id="MobiDB-lite"/>
    </source>
</evidence>
<feature type="compositionally biased region" description="Basic residues" evidence="5">
    <location>
        <begin position="1"/>
        <end position="18"/>
    </location>
</feature>
<dbReference type="GO" id="GO:0005730">
    <property type="term" value="C:nucleolus"/>
    <property type="evidence" value="ECO:0007669"/>
    <property type="project" value="UniProtKB-SubCell"/>
</dbReference>
<dbReference type="Proteomes" id="UP000241769">
    <property type="component" value="Unassembled WGS sequence"/>
</dbReference>
<gene>
    <name evidence="6" type="ORF">PROFUN_08912</name>
</gene>
<dbReference type="InParanoid" id="A0A2P6NIW6"/>
<protein>
    <recommendedName>
        <fullName evidence="3">Nucleolar protein 16</fullName>
    </recommendedName>
</protein>